<comment type="subcellular location">
    <subcellularLocation>
        <location evidence="2">Cytoplasm</location>
    </subcellularLocation>
    <subcellularLocation>
        <location evidence="1 12">Nucleus</location>
    </subcellularLocation>
</comment>
<dbReference type="InterPro" id="IPR036390">
    <property type="entry name" value="WH_DNA-bd_sf"/>
</dbReference>
<keyword evidence="10 12" id="KW-0539">Nucleus</keyword>
<comment type="caution">
    <text evidence="15">The sequence shown here is derived from an EMBL/GenBank/DDBJ whole genome shotgun (WGS) entry which is preliminary data.</text>
</comment>
<dbReference type="InterPro" id="IPR030456">
    <property type="entry name" value="TF_fork_head_CS_2"/>
</dbReference>
<dbReference type="PANTHER" id="PTHR45767:SF2">
    <property type="entry name" value="FORKHEAD BOX PROTEIN O"/>
    <property type="match status" value="1"/>
</dbReference>
<dbReference type="Gene3D" id="1.10.10.10">
    <property type="entry name" value="Winged helix-like DNA-binding domain superfamily/Winged helix DNA-binding domain"/>
    <property type="match status" value="1"/>
</dbReference>
<dbReference type="GO" id="GO:0005634">
    <property type="term" value="C:nucleus"/>
    <property type="evidence" value="ECO:0007669"/>
    <property type="project" value="UniProtKB-SubCell"/>
</dbReference>
<feature type="region of interest" description="Disordered" evidence="13">
    <location>
        <begin position="302"/>
        <end position="323"/>
    </location>
</feature>
<dbReference type="RefSeq" id="XP_056521387.1">
    <property type="nucleotide sequence ID" value="XM_056667791.1"/>
</dbReference>
<evidence type="ECO:0000256" key="7">
    <source>
        <dbReference type="ARBA" id="ARBA00023015"/>
    </source>
</evidence>
<evidence type="ECO:0000256" key="5">
    <source>
        <dbReference type="ARBA" id="ARBA00022553"/>
    </source>
</evidence>
<dbReference type="GO" id="GO:0000981">
    <property type="term" value="F:DNA-binding transcription factor activity, RNA polymerase II-specific"/>
    <property type="evidence" value="ECO:0007669"/>
    <property type="project" value="TreeGrafter"/>
</dbReference>
<feature type="region of interest" description="Disordered" evidence="13">
    <location>
        <begin position="61"/>
        <end position="81"/>
    </location>
</feature>
<dbReference type="PANTHER" id="PTHR45767">
    <property type="entry name" value="FORKHEAD BOX PROTEIN O"/>
    <property type="match status" value="1"/>
</dbReference>
<evidence type="ECO:0000259" key="14">
    <source>
        <dbReference type="PROSITE" id="PS50039"/>
    </source>
</evidence>
<dbReference type="GO" id="GO:0000978">
    <property type="term" value="F:RNA polymerase II cis-regulatory region sequence-specific DNA binding"/>
    <property type="evidence" value="ECO:0007669"/>
    <property type="project" value="TreeGrafter"/>
</dbReference>
<dbReference type="Proteomes" id="UP001149079">
    <property type="component" value="Unassembled WGS sequence"/>
</dbReference>
<dbReference type="InterPro" id="IPR036388">
    <property type="entry name" value="WH-like_DNA-bd_sf"/>
</dbReference>
<organism evidence="15 16">
    <name type="scientific">Penicillium bovifimosum</name>
    <dbReference type="NCBI Taxonomy" id="126998"/>
    <lineage>
        <taxon>Eukaryota</taxon>
        <taxon>Fungi</taxon>
        <taxon>Dikarya</taxon>
        <taxon>Ascomycota</taxon>
        <taxon>Pezizomycotina</taxon>
        <taxon>Eurotiomycetes</taxon>
        <taxon>Eurotiomycetidae</taxon>
        <taxon>Eurotiales</taxon>
        <taxon>Aspergillaceae</taxon>
        <taxon>Penicillium</taxon>
    </lineage>
</organism>
<accession>A0A9W9GW36</accession>
<sequence>MDYSYDSRHFNSMQISPDQGDPKPHTPSQSESVPLPMDLPDTVPFSVHDWARWKSQPAFYSSPRQYAGYGSPRDSDAEPRSWNQLPQEFMGEPTGYPDQYRPHLAIPMADTSEALPSHSECQCHPGWPVMDSGHEFKSQTYDFATHLDPIQPLQSSPPSPLSEISSYHSPQSLAAASPSMTAHSTDRLSPRLSTAEQKQERSGHLPYSALIYNALKAAPGNKLPLQGIYNWFQENTDKGADPSEKGWQNSIRHNLSMNAGFEAVKEEPKPGEKPVNLWRLTPEAIRKGCIESTTRYRKLQNQRKAQYAANRAPQRQSTGKGNHTMKVVKSRSANSPHGERNDAFHQQIMTEEYGPTSLPSMQQYMQRPMGTVVGCTSMVPDTNAVFLDPPAPTFAMGNGLPGWYPTESGSNRVQDQPEYMIHGQYNHER</sequence>
<keyword evidence="16" id="KW-1185">Reference proteome</keyword>
<protein>
    <recommendedName>
        <fullName evidence="11">Forkhead box protein O</fullName>
    </recommendedName>
</protein>
<keyword evidence="9" id="KW-0804">Transcription</keyword>
<feature type="DNA-binding region" description="Fork-head" evidence="12">
    <location>
        <begin position="207"/>
        <end position="300"/>
    </location>
</feature>
<evidence type="ECO:0000256" key="13">
    <source>
        <dbReference type="SAM" id="MobiDB-lite"/>
    </source>
</evidence>
<reference evidence="15" key="1">
    <citation type="submission" date="2022-11" db="EMBL/GenBank/DDBJ databases">
        <authorList>
            <person name="Petersen C."/>
        </authorList>
    </citation>
    <scope>NUCLEOTIDE SEQUENCE</scope>
    <source>
        <strain evidence="15">IBT 22155</strain>
    </source>
</reference>
<evidence type="ECO:0000256" key="6">
    <source>
        <dbReference type="ARBA" id="ARBA00022604"/>
    </source>
</evidence>
<dbReference type="SMART" id="SM00339">
    <property type="entry name" value="FH"/>
    <property type="match status" value="1"/>
</dbReference>
<evidence type="ECO:0000256" key="12">
    <source>
        <dbReference type="PROSITE-ProRule" id="PRU00089"/>
    </source>
</evidence>
<evidence type="ECO:0000256" key="11">
    <source>
        <dbReference type="ARBA" id="ARBA00039893"/>
    </source>
</evidence>
<name>A0A9W9GW36_9EURO</name>
<proteinExistence type="predicted"/>
<feature type="compositionally biased region" description="Polar residues" evidence="13">
    <location>
        <begin position="167"/>
        <end position="183"/>
    </location>
</feature>
<evidence type="ECO:0000256" key="4">
    <source>
        <dbReference type="ARBA" id="ARBA00022490"/>
    </source>
</evidence>
<dbReference type="GeneID" id="81406961"/>
<dbReference type="PROSITE" id="PS50039">
    <property type="entry name" value="FORK_HEAD_3"/>
    <property type="match status" value="1"/>
</dbReference>
<evidence type="ECO:0000256" key="1">
    <source>
        <dbReference type="ARBA" id="ARBA00004123"/>
    </source>
</evidence>
<dbReference type="OrthoDB" id="5954824at2759"/>
<dbReference type="AlphaFoldDB" id="A0A9W9GW36"/>
<dbReference type="GO" id="GO:0005737">
    <property type="term" value="C:cytoplasm"/>
    <property type="evidence" value="ECO:0007669"/>
    <property type="project" value="UniProtKB-SubCell"/>
</dbReference>
<keyword evidence="3" id="KW-0217">Developmental protein</keyword>
<dbReference type="PROSITE" id="PS00658">
    <property type="entry name" value="FORK_HEAD_2"/>
    <property type="match status" value="1"/>
</dbReference>
<evidence type="ECO:0000313" key="16">
    <source>
        <dbReference type="Proteomes" id="UP001149079"/>
    </source>
</evidence>
<dbReference type="EMBL" id="JAPQKL010000005">
    <property type="protein sequence ID" value="KAJ5131008.1"/>
    <property type="molecule type" value="Genomic_DNA"/>
</dbReference>
<evidence type="ECO:0000256" key="9">
    <source>
        <dbReference type="ARBA" id="ARBA00023163"/>
    </source>
</evidence>
<gene>
    <name evidence="15" type="ORF">N7515_007047</name>
</gene>
<feature type="region of interest" description="Disordered" evidence="13">
    <location>
        <begin position="1"/>
        <end position="39"/>
    </location>
</feature>
<evidence type="ECO:0000256" key="3">
    <source>
        <dbReference type="ARBA" id="ARBA00022473"/>
    </source>
</evidence>
<dbReference type="Pfam" id="PF00250">
    <property type="entry name" value="Forkhead"/>
    <property type="match status" value="1"/>
</dbReference>
<keyword evidence="4" id="KW-0963">Cytoplasm</keyword>
<evidence type="ECO:0000256" key="10">
    <source>
        <dbReference type="ARBA" id="ARBA00023242"/>
    </source>
</evidence>
<dbReference type="SUPFAM" id="SSF46785">
    <property type="entry name" value="Winged helix' DNA-binding domain"/>
    <property type="match status" value="1"/>
</dbReference>
<evidence type="ECO:0000256" key="2">
    <source>
        <dbReference type="ARBA" id="ARBA00004496"/>
    </source>
</evidence>
<keyword evidence="6" id="KW-0341">Growth regulation</keyword>
<keyword evidence="5" id="KW-0597">Phosphoprotein</keyword>
<keyword evidence="8 12" id="KW-0238">DNA-binding</keyword>
<reference evidence="15" key="2">
    <citation type="journal article" date="2023" name="IMA Fungus">
        <title>Comparative genomic study of the Penicillium genus elucidates a diverse pangenome and 15 lateral gene transfer events.</title>
        <authorList>
            <person name="Petersen C."/>
            <person name="Sorensen T."/>
            <person name="Nielsen M.R."/>
            <person name="Sondergaard T.E."/>
            <person name="Sorensen J.L."/>
            <person name="Fitzpatrick D.A."/>
            <person name="Frisvad J.C."/>
            <person name="Nielsen K.L."/>
        </authorList>
    </citation>
    <scope>NUCLEOTIDE SEQUENCE</scope>
    <source>
        <strain evidence="15">IBT 22155</strain>
    </source>
</reference>
<evidence type="ECO:0000313" key="15">
    <source>
        <dbReference type="EMBL" id="KAJ5131008.1"/>
    </source>
</evidence>
<dbReference type="InterPro" id="IPR001766">
    <property type="entry name" value="Fork_head_dom"/>
</dbReference>
<feature type="domain" description="Fork-head" evidence="14">
    <location>
        <begin position="207"/>
        <end position="300"/>
    </location>
</feature>
<keyword evidence="7" id="KW-0805">Transcription regulation</keyword>
<evidence type="ECO:0000256" key="8">
    <source>
        <dbReference type="ARBA" id="ARBA00023125"/>
    </source>
</evidence>
<dbReference type="CDD" id="cd20032">
    <property type="entry name" value="FH_FOXO"/>
    <property type="match status" value="1"/>
</dbReference>
<feature type="region of interest" description="Disordered" evidence="13">
    <location>
        <begin position="148"/>
        <end position="201"/>
    </location>
</feature>